<evidence type="ECO:0000313" key="3">
    <source>
        <dbReference type="Proteomes" id="UP000236546"/>
    </source>
</evidence>
<evidence type="ECO:0000313" key="2">
    <source>
        <dbReference type="EMBL" id="PNP48534.1"/>
    </source>
</evidence>
<feature type="region of interest" description="Disordered" evidence="1">
    <location>
        <begin position="25"/>
        <end position="46"/>
    </location>
</feature>
<organism evidence="2 3">
    <name type="scientific">Trichoderma gamsii</name>
    <dbReference type="NCBI Taxonomy" id="398673"/>
    <lineage>
        <taxon>Eukaryota</taxon>
        <taxon>Fungi</taxon>
        <taxon>Dikarya</taxon>
        <taxon>Ascomycota</taxon>
        <taxon>Pezizomycotina</taxon>
        <taxon>Sordariomycetes</taxon>
        <taxon>Hypocreomycetidae</taxon>
        <taxon>Hypocreales</taxon>
        <taxon>Hypocreaceae</taxon>
        <taxon>Trichoderma</taxon>
    </lineage>
</organism>
<dbReference type="Proteomes" id="UP000236546">
    <property type="component" value="Unassembled WGS sequence"/>
</dbReference>
<dbReference type="EMBL" id="MTYH01000006">
    <property type="protein sequence ID" value="PNP48534.1"/>
    <property type="molecule type" value="Genomic_DNA"/>
</dbReference>
<evidence type="ECO:0000256" key="1">
    <source>
        <dbReference type="SAM" id="MobiDB-lite"/>
    </source>
</evidence>
<protein>
    <submittedName>
        <fullName evidence="2">Uncharacterized protein</fullName>
    </submittedName>
</protein>
<gene>
    <name evidence="2" type="ORF">TGAMA5MH_00428</name>
</gene>
<comment type="caution">
    <text evidence="2">The sequence shown here is derived from an EMBL/GenBank/DDBJ whole genome shotgun (WGS) entry which is preliminary data.</text>
</comment>
<sequence length="46" mass="4920">MGDLPGYETLDPTSIIDSTGEANFKEHLHGSSGKGQISELRKSTSK</sequence>
<accession>A0A2K0TSL9</accession>
<proteinExistence type="predicted"/>
<dbReference type="AlphaFoldDB" id="A0A2K0TSL9"/>
<reference evidence="2 3" key="1">
    <citation type="submission" date="2017-02" db="EMBL/GenBank/DDBJ databases">
        <title>Genomes of Trichoderma spp. with biocontrol activity.</title>
        <authorList>
            <person name="Gardiner D."/>
            <person name="Kazan K."/>
            <person name="Vos C."/>
            <person name="Harvey P."/>
        </authorList>
    </citation>
    <scope>NUCLEOTIDE SEQUENCE [LARGE SCALE GENOMIC DNA]</scope>
    <source>
        <strain evidence="2 3">A5MH</strain>
    </source>
</reference>
<name>A0A2K0TSL9_9HYPO</name>